<comment type="caution">
    <text evidence="1">The sequence shown here is derived from an EMBL/GenBank/DDBJ whole genome shotgun (WGS) entry which is preliminary data.</text>
</comment>
<name>A0ABR1H5M8_9HYPO</name>
<dbReference type="EMBL" id="JAZAVJ010000072">
    <property type="protein sequence ID" value="KAK7416193.1"/>
    <property type="molecule type" value="Genomic_DNA"/>
</dbReference>
<dbReference type="Proteomes" id="UP001498476">
    <property type="component" value="Unassembled WGS sequence"/>
</dbReference>
<evidence type="ECO:0008006" key="3">
    <source>
        <dbReference type="Google" id="ProtNLM"/>
    </source>
</evidence>
<gene>
    <name evidence="1" type="ORF">QQX98_005390</name>
</gene>
<sequence>MSSTPSPPLPSLSPEIWDHICSFMLKPSLLQLRLASRKMNEIALSSAYKELRLEGFGDSPKRFVKIAKSPWLRDLVRDLTVDTWIGPNFKYNANRSYELPAEFMDALPYLRCFSKVSALHLRFNEFCGDDNRERWATTIEETWPFRYRVLDTVCHCVAGMWTEERQIKIDEDADLDDYVPKYPDDDDMGVPFDQVMPLKELTIANLADYEDPFLGSSEAWKEVLSLPSLVDLKLFITTEVDTAAPENAVYFEEKYEMFENLPYTWLSPSIAGNLRVLSLYFEEFWGWFPKMDFRLIGGDTPFPQLKKLALGQYVFSHQWQIEWLASVGQKNGSFGLEELYLDNCPILFEARQMGPLDSSDPGYPDTSTVMSQSWDIETYKYPLRWHSILSHWTSSMRGLRVFRTGHGPGSGPPNDTYDTLLEDDMSPESAMDVLEHRISDHAHRNFDGPEPIPGQADFESCKKIWATSRYSQGTGMFTLPGCRMQYINYDIGIGSSPYEEQSRYFTADEEAYAPEKETVVKDAAAYKELMSAIRKRLEA</sequence>
<keyword evidence="2" id="KW-1185">Reference proteome</keyword>
<dbReference type="PANTHER" id="PTHR42057:SF2">
    <property type="entry name" value="F-BOX DOMAIN PROTEIN (AFU_ORTHOLOGUE AFUA_4G00200)-RELATED"/>
    <property type="match status" value="1"/>
</dbReference>
<dbReference type="PANTHER" id="PTHR42057">
    <property type="entry name" value="F-BOX DOMAIN PROTEIN (AFU_ORTHOLOGUE AFUA_4G00200)"/>
    <property type="match status" value="1"/>
</dbReference>
<proteinExistence type="predicted"/>
<protein>
    <recommendedName>
        <fullName evidence="3">F-box domain-containing protein</fullName>
    </recommendedName>
</protein>
<organism evidence="1 2">
    <name type="scientific">Neonectria punicea</name>
    <dbReference type="NCBI Taxonomy" id="979145"/>
    <lineage>
        <taxon>Eukaryota</taxon>
        <taxon>Fungi</taxon>
        <taxon>Dikarya</taxon>
        <taxon>Ascomycota</taxon>
        <taxon>Pezizomycotina</taxon>
        <taxon>Sordariomycetes</taxon>
        <taxon>Hypocreomycetidae</taxon>
        <taxon>Hypocreales</taxon>
        <taxon>Nectriaceae</taxon>
        <taxon>Neonectria</taxon>
    </lineage>
</organism>
<dbReference type="CDD" id="cd09917">
    <property type="entry name" value="F-box_SF"/>
    <property type="match status" value="1"/>
</dbReference>
<accession>A0ABR1H5M8</accession>
<reference evidence="1 2" key="1">
    <citation type="journal article" date="2025" name="Microbiol. Resour. Announc.">
        <title>Draft genome sequences for Neonectria magnoliae and Neonectria punicea, canker pathogens of Liriodendron tulipifera and Acer saccharum in West Virginia.</title>
        <authorList>
            <person name="Petronek H.M."/>
            <person name="Kasson M.T."/>
            <person name="Metheny A.M."/>
            <person name="Stauder C.M."/>
            <person name="Lovett B."/>
            <person name="Lynch S.C."/>
            <person name="Garnas J.R."/>
            <person name="Kasson L.R."/>
            <person name="Stajich J.E."/>
        </authorList>
    </citation>
    <scope>NUCLEOTIDE SEQUENCE [LARGE SCALE GENOMIC DNA]</scope>
    <source>
        <strain evidence="1 2">NRRL 64653</strain>
    </source>
</reference>
<evidence type="ECO:0000313" key="2">
    <source>
        <dbReference type="Proteomes" id="UP001498476"/>
    </source>
</evidence>
<evidence type="ECO:0000313" key="1">
    <source>
        <dbReference type="EMBL" id="KAK7416193.1"/>
    </source>
</evidence>